<dbReference type="PANTHER" id="PTHR20857">
    <property type="entry name" value="THIAMINE-PHOSPHATE PYROPHOSPHORYLASE"/>
    <property type="match status" value="1"/>
</dbReference>
<dbReference type="GO" id="GO:0000287">
    <property type="term" value="F:magnesium ion binding"/>
    <property type="evidence" value="ECO:0007669"/>
    <property type="project" value="UniProtKB-UniRule"/>
</dbReference>
<organism evidence="13 14">
    <name type="scientific">Candidatus Acutalibacter ornithocaccae</name>
    <dbReference type="NCBI Taxonomy" id="2838416"/>
    <lineage>
        <taxon>Bacteria</taxon>
        <taxon>Bacillati</taxon>
        <taxon>Bacillota</taxon>
        <taxon>Clostridia</taxon>
        <taxon>Eubacteriales</taxon>
        <taxon>Acutalibacteraceae</taxon>
        <taxon>Acutalibacter</taxon>
    </lineage>
</organism>
<reference evidence="13" key="1">
    <citation type="journal article" date="2021" name="PeerJ">
        <title>Extensive microbial diversity within the chicken gut microbiome revealed by metagenomics and culture.</title>
        <authorList>
            <person name="Gilroy R."/>
            <person name="Ravi A."/>
            <person name="Getino M."/>
            <person name="Pursley I."/>
            <person name="Horton D.L."/>
            <person name="Alikhan N.F."/>
            <person name="Baker D."/>
            <person name="Gharbi K."/>
            <person name="Hall N."/>
            <person name="Watson M."/>
            <person name="Adriaenssens E.M."/>
            <person name="Foster-Nyarko E."/>
            <person name="Jarju S."/>
            <person name="Secka A."/>
            <person name="Antonio M."/>
            <person name="Oren A."/>
            <person name="Chaudhuri R.R."/>
            <person name="La Ragione R."/>
            <person name="Hildebrand F."/>
            <person name="Pallen M.J."/>
        </authorList>
    </citation>
    <scope>NUCLEOTIDE SEQUENCE</scope>
    <source>
        <strain evidence="13">ChiBcolR8-3208</strain>
    </source>
</reference>
<accession>A0A9D2RZH2</accession>
<dbReference type="InterPro" id="IPR022998">
    <property type="entry name" value="ThiamineP_synth_TenI"/>
</dbReference>
<dbReference type="NCBIfam" id="TIGR00693">
    <property type="entry name" value="thiE"/>
    <property type="match status" value="1"/>
</dbReference>
<evidence type="ECO:0000313" key="14">
    <source>
        <dbReference type="Proteomes" id="UP000824214"/>
    </source>
</evidence>
<feature type="binding site" evidence="9">
    <location>
        <position position="167"/>
    </location>
    <ligand>
        <name>2-[(2R,5Z)-2-carboxy-4-methylthiazol-5(2H)-ylidene]ethyl phosphate</name>
        <dbReference type="ChEBI" id="CHEBI:62899"/>
    </ligand>
</feature>
<comment type="catalytic activity">
    <reaction evidence="7 9 10">
        <text>2-(2-carboxy-4-methylthiazol-5-yl)ethyl phosphate + 4-amino-2-methyl-5-(diphosphooxymethyl)pyrimidine + 2 H(+) = thiamine phosphate + CO2 + diphosphate</text>
        <dbReference type="Rhea" id="RHEA:47848"/>
        <dbReference type="ChEBI" id="CHEBI:15378"/>
        <dbReference type="ChEBI" id="CHEBI:16526"/>
        <dbReference type="ChEBI" id="CHEBI:33019"/>
        <dbReference type="ChEBI" id="CHEBI:37575"/>
        <dbReference type="ChEBI" id="CHEBI:57841"/>
        <dbReference type="ChEBI" id="CHEBI:62890"/>
        <dbReference type="EC" id="2.5.1.3"/>
    </reaction>
</comment>
<evidence type="ECO:0000256" key="10">
    <source>
        <dbReference type="RuleBase" id="RU003826"/>
    </source>
</evidence>
<evidence type="ECO:0000256" key="1">
    <source>
        <dbReference type="ARBA" id="ARBA00005165"/>
    </source>
</evidence>
<dbReference type="GO" id="GO:0004789">
    <property type="term" value="F:thiamine-phosphate diphosphorylase activity"/>
    <property type="evidence" value="ECO:0007669"/>
    <property type="project" value="UniProtKB-UniRule"/>
</dbReference>
<evidence type="ECO:0000256" key="6">
    <source>
        <dbReference type="ARBA" id="ARBA00047334"/>
    </source>
</evidence>
<feature type="binding site" evidence="9">
    <location>
        <begin position="137"/>
        <end position="139"/>
    </location>
    <ligand>
        <name>2-[(2R,5Z)-2-carboxy-4-methylthiazol-5(2H)-ylidene]ethyl phosphate</name>
        <dbReference type="ChEBI" id="CHEBI:62899"/>
    </ligand>
</feature>
<evidence type="ECO:0000259" key="12">
    <source>
        <dbReference type="Pfam" id="PF02581"/>
    </source>
</evidence>
<dbReference type="GO" id="GO:0009229">
    <property type="term" value="P:thiamine diphosphate biosynthetic process"/>
    <property type="evidence" value="ECO:0007669"/>
    <property type="project" value="UniProtKB-UniRule"/>
</dbReference>
<protein>
    <recommendedName>
        <fullName evidence="9">Thiamine-phosphate synthase</fullName>
        <shortName evidence="9">TP synthase</shortName>
        <shortName evidence="9">TPS</shortName>
        <ecNumber evidence="9">2.5.1.3</ecNumber>
    </recommendedName>
    <alternativeName>
        <fullName evidence="9">Thiamine-phosphate pyrophosphorylase</fullName>
        <shortName evidence="9">TMP pyrophosphorylase</shortName>
        <shortName evidence="9">TMP-PPase</shortName>
    </alternativeName>
</protein>
<feature type="binding site" evidence="9">
    <location>
        <begin position="187"/>
        <end position="188"/>
    </location>
    <ligand>
        <name>2-[(2R,5Z)-2-carboxy-4-methylthiazol-5(2H)-ylidene]ethyl phosphate</name>
        <dbReference type="ChEBI" id="CHEBI:62899"/>
    </ligand>
</feature>
<dbReference type="Pfam" id="PF02581">
    <property type="entry name" value="TMP-TENI"/>
    <property type="match status" value="1"/>
</dbReference>
<dbReference type="EMBL" id="DWXZ01000222">
    <property type="protein sequence ID" value="HJB38492.1"/>
    <property type="molecule type" value="Genomic_DNA"/>
</dbReference>
<reference evidence="13" key="2">
    <citation type="submission" date="2021-04" db="EMBL/GenBank/DDBJ databases">
        <authorList>
            <person name="Gilroy R."/>
        </authorList>
    </citation>
    <scope>NUCLEOTIDE SEQUENCE</scope>
    <source>
        <strain evidence="13">ChiBcolR8-3208</strain>
    </source>
</reference>
<feature type="binding site" evidence="9">
    <location>
        <position position="111"/>
    </location>
    <ligand>
        <name>4-amino-2-methyl-5-(diphosphooxymethyl)pyrimidine</name>
        <dbReference type="ChEBI" id="CHEBI:57841"/>
    </ligand>
</feature>
<comment type="catalytic activity">
    <reaction evidence="6 9 10">
        <text>4-methyl-5-(2-phosphooxyethyl)-thiazole + 4-amino-2-methyl-5-(diphosphooxymethyl)pyrimidine + H(+) = thiamine phosphate + diphosphate</text>
        <dbReference type="Rhea" id="RHEA:22328"/>
        <dbReference type="ChEBI" id="CHEBI:15378"/>
        <dbReference type="ChEBI" id="CHEBI:33019"/>
        <dbReference type="ChEBI" id="CHEBI:37575"/>
        <dbReference type="ChEBI" id="CHEBI:57841"/>
        <dbReference type="ChEBI" id="CHEBI:58296"/>
        <dbReference type="EC" id="2.5.1.3"/>
    </reaction>
</comment>
<comment type="similarity">
    <text evidence="9 10">Belongs to the thiamine-phosphate synthase family.</text>
</comment>
<dbReference type="GO" id="GO:0005737">
    <property type="term" value="C:cytoplasm"/>
    <property type="evidence" value="ECO:0007669"/>
    <property type="project" value="TreeGrafter"/>
</dbReference>
<feature type="binding site" evidence="9">
    <location>
        <begin position="40"/>
        <end position="44"/>
    </location>
    <ligand>
        <name>4-amino-2-methyl-5-(diphosphooxymethyl)pyrimidine</name>
        <dbReference type="ChEBI" id="CHEBI:57841"/>
    </ligand>
</feature>
<feature type="binding site" evidence="9">
    <location>
        <position position="73"/>
    </location>
    <ligand>
        <name>Mg(2+)</name>
        <dbReference type="ChEBI" id="CHEBI:18420"/>
    </ligand>
</feature>
<comment type="cofactor">
    <cofactor evidence="9">
        <name>Mg(2+)</name>
        <dbReference type="ChEBI" id="CHEBI:18420"/>
    </cofactor>
    <text evidence="9">Binds 1 Mg(2+) ion per subunit.</text>
</comment>
<keyword evidence="4 9" id="KW-0460">Magnesium</keyword>
<dbReference type="InterPro" id="IPR036206">
    <property type="entry name" value="ThiamineP_synth_sf"/>
</dbReference>
<evidence type="ECO:0000313" key="13">
    <source>
        <dbReference type="EMBL" id="HJB38492.1"/>
    </source>
</evidence>
<evidence type="ECO:0000256" key="9">
    <source>
        <dbReference type="HAMAP-Rule" id="MF_00097"/>
    </source>
</evidence>
<evidence type="ECO:0000256" key="3">
    <source>
        <dbReference type="ARBA" id="ARBA00022723"/>
    </source>
</evidence>
<dbReference type="FunFam" id="3.20.20.70:FF:000096">
    <property type="entry name" value="Thiamine-phosphate synthase"/>
    <property type="match status" value="1"/>
</dbReference>
<dbReference type="Gene3D" id="3.20.20.70">
    <property type="entry name" value="Aldolase class I"/>
    <property type="match status" value="1"/>
</dbReference>
<dbReference type="PANTHER" id="PTHR20857:SF15">
    <property type="entry name" value="THIAMINE-PHOSPHATE SYNTHASE"/>
    <property type="match status" value="1"/>
</dbReference>
<evidence type="ECO:0000256" key="4">
    <source>
        <dbReference type="ARBA" id="ARBA00022842"/>
    </source>
</evidence>
<dbReference type="EC" id="2.5.1.3" evidence="9"/>
<comment type="function">
    <text evidence="9">Condenses 4-methyl-5-(beta-hydroxyethyl)thiazole monophosphate (THZ-P) and 2-methyl-4-amino-5-hydroxymethyl pyrimidine pyrophosphate (HMP-PP) to form thiamine monophosphate (TMP).</text>
</comment>
<dbReference type="CDD" id="cd00564">
    <property type="entry name" value="TMP_TenI"/>
    <property type="match status" value="1"/>
</dbReference>
<gene>
    <name evidence="9 13" type="primary">thiE</name>
    <name evidence="13" type="ORF">H9942_10590</name>
</gene>
<keyword evidence="2 9" id="KW-0808">Transferase</keyword>
<evidence type="ECO:0000256" key="5">
    <source>
        <dbReference type="ARBA" id="ARBA00022977"/>
    </source>
</evidence>
<evidence type="ECO:0000256" key="11">
    <source>
        <dbReference type="RuleBase" id="RU004253"/>
    </source>
</evidence>
<dbReference type="SUPFAM" id="SSF51391">
    <property type="entry name" value="Thiamin phosphate synthase"/>
    <property type="match status" value="1"/>
</dbReference>
<dbReference type="InterPro" id="IPR013785">
    <property type="entry name" value="Aldolase_TIM"/>
</dbReference>
<feature type="domain" description="Thiamine phosphate synthase/TenI" evidence="12">
    <location>
        <begin position="10"/>
        <end position="190"/>
    </location>
</feature>
<dbReference type="Proteomes" id="UP000824214">
    <property type="component" value="Unassembled WGS sequence"/>
</dbReference>
<evidence type="ECO:0000256" key="8">
    <source>
        <dbReference type="ARBA" id="ARBA00047883"/>
    </source>
</evidence>
<sequence length="216" mass="22692">MKFSAQNLLLYAVTDRAWVGRQTLLEQIESALQGGVTLVQLREKSLPEEQFLQEAKEAAALCHRYGVPLIVNDSVEVALQSGADGVHVGIEDQPVEAIRRRAGKGFLIGATAKTVAQAQAAQAAGADYLGVGAVFPSPTKKNAIRITVEQLGEICGSVSIPCVAIGGISRENLPALAGGGMDGFALVSAIFSQPDIEAACRELRALAERTVKEGNP</sequence>
<dbReference type="InterPro" id="IPR034291">
    <property type="entry name" value="TMP_synthase"/>
</dbReference>
<name>A0A9D2RZH2_9FIRM</name>
<comment type="caution">
    <text evidence="13">The sequence shown here is derived from an EMBL/GenBank/DDBJ whole genome shotgun (WGS) entry which is preliminary data.</text>
</comment>
<proteinExistence type="inferred from homology"/>
<comment type="catalytic activity">
    <reaction evidence="8 9 10">
        <text>2-[(2R,5Z)-2-carboxy-4-methylthiazol-5(2H)-ylidene]ethyl phosphate + 4-amino-2-methyl-5-(diphosphooxymethyl)pyrimidine + 2 H(+) = thiamine phosphate + CO2 + diphosphate</text>
        <dbReference type="Rhea" id="RHEA:47844"/>
        <dbReference type="ChEBI" id="CHEBI:15378"/>
        <dbReference type="ChEBI" id="CHEBI:16526"/>
        <dbReference type="ChEBI" id="CHEBI:33019"/>
        <dbReference type="ChEBI" id="CHEBI:37575"/>
        <dbReference type="ChEBI" id="CHEBI:57841"/>
        <dbReference type="ChEBI" id="CHEBI:62899"/>
        <dbReference type="EC" id="2.5.1.3"/>
    </reaction>
</comment>
<dbReference type="GO" id="GO:0009228">
    <property type="term" value="P:thiamine biosynthetic process"/>
    <property type="evidence" value="ECO:0007669"/>
    <property type="project" value="UniProtKB-KW"/>
</dbReference>
<keyword evidence="5 9" id="KW-0784">Thiamine biosynthesis</keyword>
<evidence type="ECO:0000256" key="7">
    <source>
        <dbReference type="ARBA" id="ARBA00047851"/>
    </source>
</evidence>
<feature type="binding site" evidence="9">
    <location>
        <position position="92"/>
    </location>
    <ligand>
        <name>Mg(2+)</name>
        <dbReference type="ChEBI" id="CHEBI:18420"/>
    </ligand>
</feature>
<dbReference type="AlphaFoldDB" id="A0A9D2RZH2"/>
<keyword evidence="3 9" id="KW-0479">Metal-binding</keyword>
<evidence type="ECO:0000256" key="2">
    <source>
        <dbReference type="ARBA" id="ARBA00022679"/>
    </source>
</evidence>
<comment type="pathway">
    <text evidence="1 9 11">Cofactor biosynthesis; thiamine diphosphate biosynthesis; thiamine phosphate from 4-amino-2-methyl-5-diphosphomethylpyrimidine and 4-methyl-5-(2-phosphoethyl)-thiazole: step 1/1.</text>
</comment>
<feature type="binding site" evidence="9">
    <location>
        <position position="72"/>
    </location>
    <ligand>
        <name>4-amino-2-methyl-5-(diphosphooxymethyl)pyrimidine</name>
        <dbReference type="ChEBI" id="CHEBI:57841"/>
    </ligand>
</feature>
<dbReference type="HAMAP" id="MF_00097">
    <property type="entry name" value="TMP_synthase"/>
    <property type="match status" value="1"/>
</dbReference>
<feature type="binding site" evidence="9">
    <location>
        <position position="140"/>
    </location>
    <ligand>
        <name>4-amino-2-methyl-5-(diphosphooxymethyl)pyrimidine</name>
        <dbReference type="ChEBI" id="CHEBI:57841"/>
    </ligand>
</feature>